<proteinExistence type="inferred from homology"/>
<dbReference type="PROSITE" id="PS50931">
    <property type="entry name" value="HTH_LYSR"/>
    <property type="match status" value="1"/>
</dbReference>
<dbReference type="Pfam" id="PF00126">
    <property type="entry name" value="HTH_1"/>
    <property type="match status" value="1"/>
</dbReference>
<reference evidence="6 7" key="1">
    <citation type="submission" date="2019-04" db="EMBL/GenBank/DDBJ databases">
        <authorList>
            <person name="Hwang J.C."/>
        </authorList>
    </citation>
    <scope>NUCLEOTIDE SEQUENCE [LARGE SCALE GENOMIC DNA]</scope>
    <source>
        <strain evidence="6 7">IMCC35002</strain>
    </source>
</reference>
<dbReference type="Gene3D" id="1.10.10.10">
    <property type="entry name" value="Winged helix-like DNA-binding domain superfamily/Winged helix DNA-binding domain"/>
    <property type="match status" value="1"/>
</dbReference>
<keyword evidence="3" id="KW-0238">DNA-binding</keyword>
<dbReference type="GO" id="GO:0003700">
    <property type="term" value="F:DNA-binding transcription factor activity"/>
    <property type="evidence" value="ECO:0007669"/>
    <property type="project" value="InterPro"/>
</dbReference>
<name>A0A4U1BG13_9GAMM</name>
<feature type="domain" description="HTH lysR-type" evidence="5">
    <location>
        <begin position="9"/>
        <end position="65"/>
    </location>
</feature>
<dbReference type="EMBL" id="SWCJ01000023">
    <property type="protein sequence ID" value="TKB50110.1"/>
    <property type="molecule type" value="Genomic_DNA"/>
</dbReference>
<evidence type="ECO:0000259" key="5">
    <source>
        <dbReference type="PROSITE" id="PS50931"/>
    </source>
</evidence>
<evidence type="ECO:0000256" key="1">
    <source>
        <dbReference type="ARBA" id="ARBA00009437"/>
    </source>
</evidence>
<gene>
    <name evidence="6" type="ORF">FCL42_19645</name>
</gene>
<dbReference type="Pfam" id="PF03466">
    <property type="entry name" value="LysR_substrate"/>
    <property type="match status" value="1"/>
</dbReference>
<dbReference type="OrthoDB" id="9786526at2"/>
<comment type="similarity">
    <text evidence="1">Belongs to the LysR transcriptional regulatory family.</text>
</comment>
<dbReference type="GO" id="GO:0006351">
    <property type="term" value="P:DNA-templated transcription"/>
    <property type="evidence" value="ECO:0007669"/>
    <property type="project" value="TreeGrafter"/>
</dbReference>
<comment type="caution">
    <text evidence="6">The sequence shown here is derived from an EMBL/GenBank/DDBJ whole genome shotgun (WGS) entry which is preliminary data.</text>
</comment>
<keyword evidence="2" id="KW-0805">Transcription regulation</keyword>
<dbReference type="GO" id="GO:0043565">
    <property type="term" value="F:sequence-specific DNA binding"/>
    <property type="evidence" value="ECO:0007669"/>
    <property type="project" value="TreeGrafter"/>
</dbReference>
<protein>
    <submittedName>
        <fullName evidence="6">LysR family transcriptional regulator</fullName>
    </submittedName>
</protein>
<dbReference type="InterPro" id="IPR058163">
    <property type="entry name" value="LysR-type_TF_proteobact-type"/>
</dbReference>
<dbReference type="PANTHER" id="PTHR30537:SF5">
    <property type="entry name" value="HTH-TYPE TRANSCRIPTIONAL ACTIVATOR TTDR-RELATED"/>
    <property type="match status" value="1"/>
</dbReference>
<dbReference type="PRINTS" id="PR00039">
    <property type="entry name" value="HTHLYSR"/>
</dbReference>
<dbReference type="PANTHER" id="PTHR30537">
    <property type="entry name" value="HTH-TYPE TRANSCRIPTIONAL REGULATOR"/>
    <property type="match status" value="1"/>
</dbReference>
<organism evidence="6 7">
    <name type="scientific">Ferrimonas aestuarii</name>
    <dbReference type="NCBI Taxonomy" id="2569539"/>
    <lineage>
        <taxon>Bacteria</taxon>
        <taxon>Pseudomonadati</taxon>
        <taxon>Pseudomonadota</taxon>
        <taxon>Gammaproteobacteria</taxon>
        <taxon>Alteromonadales</taxon>
        <taxon>Ferrimonadaceae</taxon>
        <taxon>Ferrimonas</taxon>
    </lineage>
</organism>
<evidence type="ECO:0000313" key="7">
    <source>
        <dbReference type="Proteomes" id="UP000305675"/>
    </source>
</evidence>
<dbReference type="InterPro" id="IPR000847">
    <property type="entry name" value="LysR_HTH_N"/>
</dbReference>
<dbReference type="InterPro" id="IPR005119">
    <property type="entry name" value="LysR_subst-bd"/>
</dbReference>
<dbReference type="CDD" id="cd08422">
    <property type="entry name" value="PBP2_CrgA_like"/>
    <property type="match status" value="1"/>
</dbReference>
<accession>A0A4U1BG13</accession>
<keyword evidence="4" id="KW-0804">Transcription</keyword>
<dbReference type="FunFam" id="1.10.10.10:FF:000001">
    <property type="entry name" value="LysR family transcriptional regulator"/>
    <property type="match status" value="1"/>
</dbReference>
<dbReference type="Gene3D" id="3.40.190.290">
    <property type="match status" value="1"/>
</dbReference>
<dbReference type="Proteomes" id="UP000305675">
    <property type="component" value="Unassembled WGS sequence"/>
</dbReference>
<dbReference type="InterPro" id="IPR036388">
    <property type="entry name" value="WH-like_DNA-bd_sf"/>
</dbReference>
<dbReference type="SUPFAM" id="SSF46785">
    <property type="entry name" value="Winged helix' DNA-binding domain"/>
    <property type="match status" value="1"/>
</dbReference>
<keyword evidence="7" id="KW-1185">Reference proteome</keyword>
<evidence type="ECO:0000256" key="2">
    <source>
        <dbReference type="ARBA" id="ARBA00023015"/>
    </source>
</evidence>
<sequence length="308" mass="35098">MEQFPMRSTTDAMTLFATVVQQGSFTAAARRLNLSKAAVSQQVKQLESRLDVQLLNRSTRTLSLTEAGRDYFQSCVRIQAEVLSAEERLRELKQEVSGTLKVTCTANFGVRHIVPAIIAFKKRYPKLHIEMLMTDQVQELVAENIDLAFRFGPLMESNLFAKQVLKCPYHLCASPEYLERYGTPERISDLSSHNWIIHRMSRNPNRLNVGHQGELIEVPIKGDIITDNSQARRDFILAGLGIARIAAVDVQQELANGTLIDLMPNYDFGTMSLHGVYSHKERMTRKLRLFLDFIESWLMNNQSQKLDL</sequence>
<evidence type="ECO:0000256" key="3">
    <source>
        <dbReference type="ARBA" id="ARBA00023125"/>
    </source>
</evidence>
<dbReference type="InterPro" id="IPR036390">
    <property type="entry name" value="WH_DNA-bd_sf"/>
</dbReference>
<dbReference type="AlphaFoldDB" id="A0A4U1BG13"/>
<evidence type="ECO:0000313" key="6">
    <source>
        <dbReference type="EMBL" id="TKB50110.1"/>
    </source>
</evidence>
<evidence type="ECO:0000256" key="4">
    <source>
        <dbReference type="ARBA" id="ARBA00023163"/>
    </source>
</evidence>
<dbReference type="SUPFAM" id="SSF53850">
    <property type="entry name" value="Periplasmic binding protein-like II"/>
    <property type="match status" value="1"/>
</dbReference>